<evidence type="ECO:0000256" key="1">
    <source>
        <dbReference type="SAM" id="MobiDB-lite"/>
    </source>
</evidence>
<reference evidence="3" key="1">
    <citation type="submission" date="2020-03" db="EMBL/GenBank/DDBJ databases">
        <title>The deep terrestrial virosphere.</title>
        <authorList>
            <person name="Holmfeldt K."/>
            <person name="Nilsson E."/>
            <person name="Simone D."/>
            <person name="Lopez-Fernandez M."/>
            <person name="Wu X."/>
            <person name="de Brujin I."/>
            <person name="Lundin D."/>
            <person name="Andersson A."/>
            <person name="Bertilsson S."/>
            <person name="Dopson M."/>
        </authorList>
    </citation>
    <scope>NUCLEOTIDE SEQUENCE</scope>
    <source>
        <strain evidence="3">MM415B03771</strain>
    </source>
</reference>
<gene>
    <name evidence="3" type="ORF">MM415B03771_0001</name>
</gene>
<accession>A0A6M3LM58</accession>
<dbReference type="EMBL" id="MT143257">
    <property type="protein sequence ID" value="QJA94732.1"/>
    <property type="molecule type" value="Genomic_DNA"/>
</dbReference>
<dbReference type="NCBIfam" id="TIGR02605">
    <property type="entry name" value="CxxC_CxxC_SSSS"/>
    <property type="match status" value="1"/>
</dbReference>
<protein>
    <recommendedName>
        <fullName evidence="2">Putative regulatory protein FmdB zinc ribbon domain-containing protein</fullName>
    </recommendedName>
</protein>
<feature type="domain" description="Putative regulatory protein FmdB zinc ribbon" evidence="2">
    <location>
        <begin position="21"/>
        <end position="61"/>
    </location>
</feature>
<evidence type="ECO:0000313" key="3">
    <source>
        <dbReference type="EMBL" id="QJA94732.1"/>
    </source>
</evidence>
<proteinExistence type="predicted"/>
<dbReference type="AlphaFoldDB" id="A0A6M3LM58"/>
<dbReference type="InterPro" id="IPR013429">
    <property type="entry name" value="Regulatory_FmdB_Zinc_ribbon"/>
</dbReference>
<sequence length="107" mass="12336">MFLPIQMLYTKKENKGHEEIMPIYVYECKSCEYRFEEKQSFDDEPLTVCSECGGKIHRIIFASPVHYKGPGFTTTEARGITGRKRKPNIKVGLTSDLPPEEREKHLG</sequence>
<dbReference type="PANTHER" id="PTHR34404:SF2">
    <property type="entry name" value="CONSERVED SERINE RICH PROTEIN"/>
    <property type="match status" value="1"/>
</dbReference>
<dbReference type="Pfam" id="PF09723">
    <property type="entry name" value="Zn_ribbon_8"/>
    <property type="match status" value="1"/>
</dbReference>
<dbReference type="PANTHER" id="PTHR34404">
    <property type="entry name" value="REGULATORY PROTEIN, FMDB FAMILY"/>
    <property type="match status" value="1"/>
</dbReference>
<feature type="region of interest" description="Disordered" evidence="1">
    <location>
        <begin position="72"/>
        <end position="107"/>
    </location>
</feature>
<dbReference type="SMART" id="SM00834">
    <property type="entry name" value="CxxC_CXXC_SSSS"/>
    <property type="match status" value="1"/>
</dbReference>
<organism evidence="3">
    <name type="scientific">viral metagenome</name>
    <dbReference type="NCBI Taxonomy" id="1070528"/>
    <lineage>
        <taxon>unclassified sequences</taxon>
        <taxon>metagenomes</taxon>
        <taxon>organismal metagenomes</taxon>
    </lineage>
</organism>
<name>A0A6M3LM58_9ZZZZ</name>
<evidence type="ECO:0000259" key="2">
    <source>
        <dbReference type="SMART" id="SM00834"/>
    </source>
</evidence>